<name>A0A1Z4LKW7_9CYAN</name>
<evidence type="ECO:0000256" key="3">
    <source>
        <dbReference type="ARBA" id="ARBA00022801"/>
    </source>
</evidence>
<dbReference type="SUPFAM" id="SSF51445">
    <property type="entry name" value="(Trans)glycosidases"/>
    <property type="match status" value="1"/>
</dbReference>
<evidence type="ECO:0000256" key="5">
    <source>
        <dbReference type="ARBA" id="ARBA00023277"/>
    </source>
</evidence>
<dbReference type="PROSITE" id="PS00659">
    <property type="entry name" value="GLYCOSYL_HYDROL_F5"/>
    <property type="match status" value="1"/>
</dbReference>
<organism evidence="10 11">
    <name type="scientific">Calothrix parasitica NIES-267</name>
    <dbReference type="NCBI Taxonomy" id="1973488"/>
    <lineage>
        <taxon>Bacteria</taxon>
        <taxon>Bacillati</taxon>
        <taxon>Cyanobacteriota</taxon>
        <taxon>Cyanophyceae</taxon>
        <taxon>Nostocales</taxon>
        <taxon>Calotrichaceae</taxon>
        <taxon>Calothrix</taxon>
    </lineage>
</organism>
<comment type="catalytic activity">
    <reaction evidence="1">
        <text>Endohydrolysis of (1-&gt;4)-beta-D-glucosidic linkages in cellulose, lichenin and cereal beta-D-glucans.</text>
        <dbReference type="EC" id="3.2.1.4"/>
    </reaction>
</comment>
<evidence type="ECO:0000256" key="4">
    <source>
        <dbReference type="ARBA" id="ARBA00023001"/>
    </source>
</evidence>
<evidence type="ECO:0000256" key="7">
    <source>
        <dbReference type="ARBA" id="ARBA00023326"/>
    </source>
</evidence>
<dbReference type="PANTHER" id="PTHR35923">
    <property type="entry name" value="MAJOR EXTRACELLULAR ENDOGLUCANASE"/>
    <property type="match status" value="1"/>
</dbReference>
<keyword evidence="3 8" id="KW-0378">Hydrolase</keyword>
<dbReference type="GO" id="GO:0008810">
    <property type="term" value="F:cellulase activity"/>
    <property type="evidence" value="ECO:0007669"/>
    <property type="project" value="UniProtKB-EC"/>
</dbReference>
<dbReference type="OrthoDB" id="9800475at2"/>
<evidence type="ECO:0000259" key="9">
    <source>
        <dbReference type="Pfam" id="PF00150"/>
    </source>
</evidence>
<dbReference type="EMBL" id="AP018227">
    <property type="protein sequence ID" value="BAY81883.1"/>
    <property type="molecule type" value="Genomic_DNA"/>
</dbReference>
<gene>
    <name evidence="10" type="ORF">NIES267_13610</name>
</gene>
<evidence type="ECO:0000256" key="8">
    <source>
        <dbReference type="RuleBase" id="RU361153"/>
    </source>
</evidence>
<proteinExistence type="inferred from homology"/>
<dbReference type="InterPro" id="IPR017853">
    <property type="entry name" value="GH"/>
</dbReference>
<evidence type="ECO:0000256" key="6">
    <source>
        <dbReference type="ARBA" id="ARBA00023295"/>
    </source>
</evidence>
<feature type="domain" description="Glycoside hydrolase family 5" evidence="9">
    <location>
        <begin position="89"/>
        <end position="397"/>
    </location>
</feature>
<dbReference type="InterPro" id="IPR001547">
    <property type="entry name" value="Glyco_hydro_5"/>
</dbReference>
<dbReference type="Proteomes" id="UP000218418">
    <property type="component" value="Chromosome"/>
</dbReference>
<keyword evidence="4" id="KW-0136">Cellulose degradation</keyword>
<dbReference type="PANTHER" id="PTHR35923:SF2">
    <property type="entry name" value="ENDOGLUCANASE"/>
    <property type="match status" value="1"/>
</dbReference>
<reference evidence="10 11" key="1">
    <citation type="submission" date="2017-06" db="EMBL/GenBank/DDBJ databases">
        <title>Genome sequencing of cyanobaciteial culture collection at National Institute for Environmental Studies (NIES).</title>
        <authorList>
            <person name="Hirose Y."/>
            <person name="Shimura Y."/>
            <person name="Fujisawa T."/>
            <person name="Nakamura Y."/>
            <person name="Kawachi M."/>
        </authorList>
    </citation>
    <scope>NUCLEOTIDE SEQUENCE [LARGE SCALE GENOMIC DNA]</scope>
    <source>
        <strain evidence="10 11">NIES-267</strain>
    </source>
</reference>
<keyword evidence="6 8" id="KW-0326">Glycosidase</keyword>
<keyword evidence="11" id="KW-1185">Reference proteome</keyword>
<keyword evidence="5" id="KW-0119">Carbohydrate metabolism</keyword>
<evidence type="ECO:0000313" key="11">
    <source>
        <dbReference type="Proteomes" id="UP000218418"/>
    </source>
</evidence>
<keyword evidence="7" id="KW-0624">Polysaccharide degradation</keyword>
<evidence type="ECO:0000256" key="2">
    <source>
        <dbReference type="ARBA" id="ARBA00012601"/>
    </source>
</evidence>
<accession>A0A1Z4LKW7</accession>
<dbReference type="GO" id="GO:0030245">
    <property type="term" value="P:cellulose catabolic process"/>
    <property type="evidence" value="ECO:0007669"/>
    <property type="project" value="UniProtKB-KW"/>
</dbReference>
<dbReference type="Gene3D" id="3.20.20.80">
    <property type="entry name" value="Glycosidases"/>
    <property type="match status" value="1"/>
</dbReference>
<protein>
    <recommendedName>
        <fullName evidence="2">cellulase</fullName>
        <ecNumber evidence="2">3.2.1.4</ecNumber>
    </recommendedName>
</protein>
<dbReference type="EC" id="3.2.1.4" evidence="2"/>
<dbReference type="Pfam" id="PF00150">
    <property type="entry name" value="Cellulase"/>
    <property type="match status" value="1"/>
</dbReference>
<sequence length="424" mass="48092">MIRLLHRLKRNIFKPLALGIWKLLNNLPLIGIKLIKSKNPILKGSIFGLLCISLSFCSSQFRTSFQGNASIAATTIVPPLSAQKSQIIDSTGKAVLLRGINWFGMEVSTHAPHGLWVRDYKQMLAHIKSLGYNSIRLPYSVEALKSSHVYGIDYSIGANAELQGKTPLEIMDLVIQEANKQGLLILLDSHCLKDGIISEVWYGDGFTEKDWIDTWTLLAKRYRNQPNVIGADLKNEPHGRASWGTYDTSTDWHLAVQRAGNKILSINPDWLIVVEGIEKNVPNQKQHGYFWGANLEGVREYPVHLKNQSKLVYSPHEYGGSKVSWFQDSNFPNNLYERWEIGFNYINTKHIAPILVGEFGGYHVDRKSKEGIWQRKFVDYIAKKKLSFAYWCWNPNSKGTGGVLKNDWKTVNNSKQALLSRILP</sequence>
<evidence type="ECO:0000256" key="1">
    <source>
        <dbReference type="ARBA" id="ARBA00000966"/>
    </source>
</evidence>
<dbReference type="AlphaFoldDB" id="A0A1Z4LKW7"/>
<dbReference type="InterPro" id="IPR018087">
    <property type="entry name" value="Glyco_hydro_5_CS"/>
</dbReference>
<evidence type="ECO:0000313" key="10">
    <source>
        <dbReference type="EMBL" id="BAY81883.1"/>
    </source>
</evidence>
<comment type="similarity">
    <text evidence="8">Belongs to the glycosyl hydrolase 5 (cellulase A) family.</text>
</comment>